<evidence type="ECO:0000256" key="3">
    <source>
        <dbReference type="ARBA" id="ARBA00022737"/>
    </source>
</evidence>
<dbReference type="PANTHER" id="PTHR20931:SF0">
    <property type="entry name" value="TETRATRICOPEPTIDE REPEAT PROTEIN 30"/>
    <property type="match status" value="1"/>
</dbReference>
<dbReference type="FunFam" id="1.25.40.10:FF:000186">
    <property type="entry name" value="Tetratricopeptide repeat domain 30A"/>
    <property type="match status" value="1"/>
</dbReference>
<evidence type="ECO:0000256" key="4">
    <source>
        <dbReference type="ARBA" id="ARBA00022794"/>
    </source>
</evidence>
<evidence type="ECO:0000313" key="8">
    <source>
        <dbReference type="EMBL" id="ORZ37245.1"/>
    </source>
</evidence>
<comment type="subcellular location">
    <subcellularLocation>
        <location evidence="1">Cell projection</location>
        <location evidence="1">Cilium</location>
    </subcellularLocation>
</comment>
<dbReference type="SUPFAM" id="SSF48452">
    <property type="entry name" value="TPR-like"/>
    <property type="match status" value="1"/>
</dbReference>
<dbReference type="SMART" id="SM00028">
    <property type="entry name" value="TPR"/>
    <property type="match status" value="3"/>
</dbReference>
<accession>A0A1Y2HRN3</accession>
<dbReference type="PANTHER" id="PTHR20931">
    <property type="entry name" value="TETRATRICOPEPTIDE REPEAT PROTEIN 30"/>
    <property type="match status" value="1"/>
</dbReference>
<dbReference type="GO" id="GO:0030992">
    <property type="term" value="C:intraciliary transport particle B"/>
    <property type="evidence" value="ECO:0007669"/>
    <property type="project" value="TreeGrafter"/>
</dbReference>
<dbReference type="InterPro" id="IPR039941">
    <property type="entry name" value="TT30"/>
</dbReference>
<dbReference type="GO" id="GO:0120170">
    <property type="term" value="F:intraciliary transport particle B binding"/>
    <property type="evidence" value="ECO:0007669"/>
    <property type="project" value="TreeGrafter"/>
</dbReference>
<comment type="similarity">
    <text evidence="2">Belongs to the TTC30/dfy-1/fleer family.</text>
</comment>
<organism evidence="8 9">
    <name type="scientific">Catenaria anguillulae PL171</name>
    <dbReference type="NCBI Taxonomy" id="765915"/>
    <lineage>
        <taxon>Eukaryota</taxon>
        <taxon>Fungi</taxon>
        <taxon>Fungi incertae sedis</taxon>
        <taxon>Blastocladiomycota</taxon>
        <taxon>Blastocladiomycetes</taxon>
        <taxon>Blastocladiales</taxon>
        <taxon>Catenariaceae</taxon>
        <taxon>Catenaria</taxon>
    </lineage>
</organism>
<gene>
    <name evidence="8" type="ORF">BCR44DRAFT_1430764</name>
</gene>
<keyword evidence="4" id="KW-0970">Cilium biogenesis/degradation</keyword>
<dbReference type="Proteomes" id="UP000193411">
    <property type="component" value="Unassembled WGS sequence"/>
</dbReference>
<keyword evidence="9" id="KW-1185">Reference proteome</keyword>
<dbReference type="GO" id="GO:0042073">
    <property type="term" value="P:intraciliary transport"/>
    <property type="evidence" value="ECO:0007669"/>
    <property type="project" value="TreeGrafter"/>
</dbReference>
<evidence type="ECO:0000256" key="1">
    <source>
        <dbReference type="ARBA" id="ARBA00004138"/>
    </source>
</evidence>
<dbReference type="STRING" id="765915.A0A1Y2HRN3"/>
<evidence type="ECO:0000313" key="9">
    <source>
        <dbReference type="Proteomes" id="UP000193411"/>
    </source>
</evidence>
<proteinExistence type="inferred from homology"/>
<keyword evidence="6" id="KW-0969">Cilium</keyword>
<dbReference type="GO" id="GO:0005879">
    <property type="term" value="C:axonemal microtubule"/>
    <property type="evidence" value="ECO:0007669"/>
    <property type="project" value="TreeGrafter"/>
</dbReference>
<keyword evidence="7" id="KW-0966">Cell projection</keyword>
<dbReference type="InterPro" id="IPR011990">
    <property type="entry name" value="TPR-like_helical_dom_sf"/>
</dbReference>
<evidence type="ECO:0000256" key="6">
    <source>
        <dbReference type="ARBA" id="ARBA00023069"/>
    </source>
</evidence>
<keyword evidence="5" id="KW-0802">TPR repeat</keyword>
<dbReference type="Gene3D" id="1.25.40.10">
    <property type="entry name" value="Tetratricopeptide repeat domain"/>
    <property type="match status" value="1"/>
</dbReference>
<sequence length="643" mass="73209">MQRHHDQQPAPLAISQIPAGKITHTIYSLLRDERFNDVTGLLNQELVTTPSSRPALSLMAYCYYQQQDWLGAAGCYEELIKYYPQVEEYKLFYAQALYKAGQFPAALDALASISNPAFADGVKRLQAAIKYESDDLTGCRALITQSAAPDDLDAIYNHACILYKEGKYAEAQAKFNDAAKRQGGFHPEVQYNMALCAYHRKEYVASLKYVADIIEHGIREYPDLNVGVLPEDILSVGNSVSLHKSFLVEAFNLKAAVEYNLKNYVAAKEALQDMPPRLEEELDPVTLHNQALVHMDVEPSTGFEKLIFLLQQVPCPPETFGNLLLLYLKFEYYDAAADLLAENAVLARAVLSRYLYDFLDAVLMKTSSPEDSFKRLDALGQHHIEHLRRLSKSVQDARANRDDDLMKRLVHEYDDHLERYIPVLMAQAKIYWDAREYHVVEKIFRKSVEFCAEHDTWKLNVAHPIVRKHLDGPGLLDVTAIVLANLCVAYIMTSQNEAAEDLMRRIEKEEERLAFEDPNKRCFHLCIVNLVIGTLYCAKGNFEFGIGRVMKSMEPMSRKLGTDTWYYAKRCFVALFETLAKQMILLKDDVYQEILTFLDTAEQHGKDILAVVDPMGMANIDPAHNSVAYEARLLKALYLKLYL</sequence>
<evidence type="ECO:0000256" key="5">
    <source>
        <dbReference type="ARBA" id="ARBA00022803"/>
    </source>
</evidence>
<evidence type="ECO:0000256" key="2">
    <source>
        <dbReference type="ARBA" id="ARBA00009522"/>
    </source>
</evidence>
<keyword evidence="3" id="KW-0677">Repeat</keyword>
<comment type="caution">
    <text evidence="8">The sequence shown here is derived from an EMBL/GenBank/DDBJ whole genome shotgun (WGS) entry which is preliminary data.</text>
</comment>
<dbReference type="OrthoDB" id="10249577at2759"/>
<evidence type="ECO:0000256" key="7">
    <source>
        <dbReference type="ARBA" id="ARBA00023273"/>
    </source>
</evidence>
<reference evidence="8 9" key="1">
    <citation type="submission" date="2016-07" db="EMBL/GenBank/DDBJ databases">
        <title>Pervasive Adenine N6-methylation of Active Genes in Fungi.</title>
        <authorList>
            <consortium name="DOE Joint Genome Institute"/>
            <person name="Mondo S.J."/>
            <person name="Dannebaum R.O."/>
            <person name="Kuo R.C."/>
            <person name="Labutti K."/>
            <person name="Haridas S."/>
            <person name="Kuo A."/>
            <person name="Salamov A."/>
            <person name="Ahrendt S.R."/>
            <person name="Lipzen A."/>
            <person name="Sullivan W."/>
            <person name="Andreopoulos W.B."/>
            <person name="Clum A."/>
            <person name="Lindquist E."/>
            <person name="Daum C."/>
            <person name="Ramamoorthy G.K."/>
            <person name="Gryganskyi A."/>
            <person name="Culley D."/>
            <person name="Magnuson J.K."/>
            <person name="James T.Y."/>
            <person name="O'Malley M.A."/>
            <person name="Stajich J.E."/>
            <person name="Spatafora J.W."/>
            <person name="Visel A."/>
            <person name="Grigoriev I.V."/>
        </authorList>
    </citation>
    <scope>NUCLEOTIDE SEQUENCE [LARGE SCALE GENOMIC DNA]</scope>
    <source>
        <strain evidence="8 9">PL171</strain>
    </source>
</reference>
<protein>
    <submittedName>
        <fullName evidence="8">Tetratricopeptide repeat protein 30B</fullName>
    </submittedName>
</protein>
<name>A0A1Y2HRN3_9FUNG</name>
<dbReference type="AlphaFoldDB" id="A0A1Y2HRN3"/>
<dbReference type="Pfam" id="PF13432">
    <property type="entry name" value="TPR_16"/>
    <property type="match status" value="2"/>
</dbReference>
<dbReference type="InterPro" id="IPR019734">
    <property type="entry name" value="TPR_rpt"/>
</dbReference>
<dbReference type="EMBL" id="MCFL01000013">
    <property type="protein sequence ID" value="ORZ37245.1"/>
    <property type="molecule type" value="Genomic_DNA"/>
</dbReference>